<sequence length="56" mass="6279">MTSGSYILFTTINVITDWPISDHMNQDLKQRPHTAIAVSLCLEDTAEHRSLYGTSV</sequence>
<protein>
    <submittedName>
        <fullName evidence="1">Uncharacterized protein</fullName>
    </submittedName>
</protein>
<gene>
    <name evidence="1" type="ORF">SPARVUS_LOCUS7089057</name>
</gene>
<name>A0ABN9DCR5_9NEOB</name>
<keyword evidence="2" id="KW-1185">Reference proteome</keyword>
<reference evidence="1" key="1">
    <citation type="submission" date="2023-05" db="EMBL/GenBank/DDBJ databases">
        <authorList>
            <person name="Stuckert A."/>
        </authorList>
    </citation>
    <scope>NUCLEOTIDE SEQUENCE</scope>
</reference>
<organism evidence="1 2">
    <name type="scientific">Staurois parvus</name>
    <dbReference type="NCBI Taxonomy" id="386267"/>
    <lineage>
        <taxon>Eukaryota</taxon>
        <taxon>Metazoa</taxon>
        <taxon>Chordata</taxon>
        <taxon>Craniata</taxon>
        <taxon>Vertebrata</taxon>
        <taxon>Euteleostomi</taxon>
        <taxon>Amphibia</taxon>
        <taxon>Batrachia</taxon>
        <taxon>Anura</taxon>
        <taxon>Neobatrachia</taxon>
        <taxon>Ranoidea</taxon>
        <taxon>Ranidae</taxon>
        <taxon>Staurois</taxon>
    </lineage>
</organism>
<evidence type="ECO:0000313" key="2">
    <source>
        <dbReference type="Proteomes" id="UP001162483"/>
    </source>
</evidence>
<comment type="caution">
    <text evidence="1">The sequence shown here is derived from an EMBL/GenBank/DDBJ whole genome shotgun (WGS) entry which is preliminary data.</text>
</comment>
<accession>A0ABN9DCR5</accession>
<evidence type="ECO:0000313" key="1">
    <source>
        <dbReference type="EMBL" id="CAI9570374.1"/>
    </source>
</evidence>
<proteinExistence type="predicted"/>
<dbReference type="EMBL" id="CATNWA010014314">
    <property type="protein sequence ID" value="CAI9570374.1"/>
    <property type="molecule type" value="Genomic_DNA"/>
</dbReference>
<dbReference type="Proteomes" id="UP001162483">
    <property type="component" value="Unassembled WGS sequence"/>
</dbReference>